<dbReference type="AlphaFoldDB" id="A0A6J4RKD5"/>
<name>A0A6J4RKD5_9ACTN</name>
<feature type="compositionally biased region" description="Basic residues" evidence="1">
    <location>
        <begin position="17"/>
        <end position="28"/>
    </location>
</feature>
<feature type="region of interest" description="Disordered" evidence="1">
    <location>
        <begin position="1"/>
        <end position="74"/>
    </location>
</feature>
<feature type="non-terminal residue" evidence="2">
    <location>
        <position position="74"/>
    </location>
</feature>
<evidence type="ECO:0000256" key="1">
    <source>
        <dbReference type="SAM" id="MobiDB-lite"/>
    </source>
</evidence>
<dbReference type="EMBL" id="CADCVI010000150">
    <property type="protein sequence ID" value="CAA9475539.1"/>
    <property type="molecule type" value="Genomic_DNA"/>
</dbReference>
<feature type="non-terminal residue" evidence="2">
    <location>
        <position position="1"/>
    </location>
</feature>
<evidence type="ECO:0000313" key="2">
    <source>
        <dbReference type="EMBL" id="CAA9475539.1"/>
    </source>
</evidence>
<reference evidence="2" key="1">
    <citation type="submission" date="2020-02" db="EMBL/GenBank/DDBJ databases">
        <authorList>
            <person name="Meier V. D."/>
        </authorList>
    </citation>
    <scope>NUCLEOTIDE SEQUENCE</scope>
    <source>
        <strain evidence="2">AVDCRST_MAG25</strain>
    </source>
</reference>
<sequence length="74" mass="8708">EEQGRDRPEQGSSGPQGRRRRRARRRVRRGEGQGQHRDARCLRRMPPLATGLRLRDRRADPPRSPRGPRHRGRL</sequence>
<protein>
    <submittedName>
        <fullName evidence="2">Uncharacterized protein</fullName>
    </submittedName>
</protein>
<feature type="compositionally biased region" description="Basic and acidic residues" evidence="1">
    <location>
        <begin position="29"/>
        <end position="41"/>
    </location>
</feature>
<accession>A0A6J4RKD5</accession>
<feature type="compositionally biased region" description="Basic and acidic residues" evidence="1">
    <location>
        <begin position="53"/>
        <end position="63"/>
    </location>
</feature>
<proteinExistence type="predicted"/>
<gene>
    <name evidence="2" type="ORF">AVDCRST_MAG25-2383</name>
</gene>
<organism evidence="2">
    <name type="scientific">uncultured Rubrobacteraceae bacterium</name>
    <dbReference type="NCBI Taxonomy" id="349277"/>
    <lineage>
        <taxon>Bacteria</taxon>
        <taxon>Bacillati</taxon>
        <taxon>Actinomycetota</taxon>
        <taxon>Rubrobacteria</taxon>
        <taxon>Rubrobacterales</taxon>
        <taxon>Rubrobacteraceae</taxon>
        <taxon>environmental samples</taxon>
    </lineage>
</organism>